<dbReference type="EMBL" id="RAQO01000004">
    <property type="protein sequence ID" value="RKF20352.1"/>
    <property type="molecule type" value="Genomic_DNA"/>
</dbReference>
<dbReference type="RefSeq" id="WP_120354356.1">
    <property type="nucleotide sequence ID" value="NZ_RAQO01000004.1"/>
</dbReference>
<sequence length="62" mass="7124">MKANKSFRPIIGTVIKPPSRDQAKPPFFDRYLNLPTEDVKPSLENNPCINLDPRDPDYLRIA</sequence>
<accession>A0A420EI14</accession>
<gene>
    <name evidence="1" type="ORF">DBZ36_07895</name>
</gene>
<evidence type="ECO:0000313" key="1">
    <source>
        <dbReference type="EMBL" id="RKF20352.1"/>
    </source>
</evidence>
<comment type="caution">
    <text evidence="1">The sequence shown here is derived from an EMBL/GenBank/DDBJ whole genome shotgun (WGS) entry which is preliminary data.</text>
</comment>
<dbReference type="AlphaFoldDB" id="A0A420EI14"/>
<proteinExistence type="predicted"/>
<dbReference type="Proteomes" id="UP000286482">
    <property type="component" value="Unassembled WGS sequence"/>
</dbReference>
<evidence type="ECO:0000313" key="2">
    <source>
        <dbReference type="Proteomes" id="UP000286482"/>
    </source>
</evidence>
<name>A0A420EI14_9ALTE</name>
<protein>
    <submittedName>
        <fullName evidence="1">Uncharacterized protein</fullName>
    </submittedName>
</protein>
<organism evidence="1 2">
    <name type="scientific">Alginatibacterium sediminis</name>
    <dbReference type="NCBI Taxonomy" id="2164068"/>
    <lineage>
        <taxon>Bacteria</taxon>
        <taxon>Pseudomonadati</taxon>
        <taxon>Pseudomonadota</taxon>
        <taxon>Gammaproteobacteria</taxon>
        <taxon>Alteromonadales</taxon>
        <taxon>Alteromonadaceae</taxon>
        <taxon>Alginatibacterium</taxon>
    </lineage>
</organism>
<keyword evidence="2" id="KW-1185">Reference proteome</keyword>
<reference evidence="1 2" key="1">
    <citation type="submission" date="2018-09" db="EMBL/GenBank/DDBJ databases">
        <authorList>
            <person name="Wang Z."/>
        </authorList>
    </citation>
    <scope>NUCLEOTIDE SEQUENCE [LARGE SCALE GENOMIC DNA]</scope>
    <source>
        <strain evidence="1 2">ALS 81</strain>
    </source>
</reference>